<name>A0A6J4LNW5_9ACTN</name>
<evidence type="ECO:0000256" key="1">
    <source>
        <dbReference type="SAM" id="MobiDB-lite"/>
    </source>
</evidence>
<sequence length="49" mass="5321">MRARPRAPPRVRPGAGSTRRPLPVGREAAVCRETAPVEASDGTVSRLRR</sequence>
<reference evidence="2" key="1">
    <citation type="submission" date="2020-02" db="EMBL/GenBank/DDBJ databases">
        <authorList>
            <person name="Meier V. D."/>
        </authorList>
    </citation>
    <scope>NUCLEOTIDE SEQUENCE</scope>
    <source>
        <strain evidence="2">AVDCRST_MAG16</strain>
    </source>
</reference>
<accession>A0A6J4LNW5</accession>
<evidence type="ECO:0000313" key="2">
    <source>
        <dbReference type="EMBL" id="CAA9336820.1"/>
    </source>
</evidence>
<dbReference type="EMBL" id="CADCUE010000140">
    <property type="protein sequence ID" value="CAA9336820.1"/>
    <property type="molecule type" value="Genomic_DNA"/>
</dbReference>
<feature type="region of interest" description="Disordered" evidence="1">
    <location>
        <begin position="1"/>
        <end position="49"/>
    </location>
</feature>
<dbReference type="AlphaFoldDB" id="A0A6J4LNW5"/>
<gene>
    <name evidence="2" type="ORF">AVDCRST_MAG16-1626</name>
</gene>
<proteinExistence type="predicted"/>
<organism evidence="2">
    <name type="scientific">uncultured Frankineae bacterium</name>
    <dbReference type="NCBI Taxonomy" id="437475"/>
    <lineage>
        <taxon>Bacteria</taxon>
        <taxon>Bacillati</taxon>
        <taxon>Actinomycetota</taxon>
        <taxon>Actinomycetes</taxon>
        <taxon>Frankiales</taxon>
        <taxon>environmental samples</taxon>
    </lineage>
</organism>
<protein>
    <submittedName>
        <fullName evidence="2">Uncharacterized protein</fullName>
    </submittedName>
</protein>